<dbReference type="InterPro" id="IPR016193">
    <property type="entry name" value="Cytidine_deaminase-like"/>
</dbReference>
<reference evidence="4 5" key="1">
    <citation type="submission" date="2018-09" db="EMBL/GenBank/DDBJ databases">
        <title>Genomic Encyclopedia of Archaeal and Bacterial Type Strains, Phase II (KMG-II): from individual species to whole genera.</title>
        <authorList>
            <person name="Goeker M."/>
        </authorList>
    </citation>
    <scope>NUCLEOTIDE SEQUENCE [LARGE SCALE GENOMIC DNA]</scope>
    <source>
        <strain evidence="4 5">DSM 17008</strain>
    </source>
</reference>
<organism evidence="4 5">
    <name type="scientific">Sinobaca qinghaiensis</name>
    <dbReference type="NCBI Taxonomy" id="342944"/>
    <lineage>
        <taxon>Bacteria</taxon>
        <taxon>Bacillati</taxon>
        <taxon>Bacillota</taxon>
        <taxon>Bacilli</taxon>
        <taxon>Bacillales</taxon>
        <taxon>Sporolactobacillaceae</taxon>
        <taxon>Sinobaca</taxon>
    </lineage>
</organism>
<dbReference type="Proteomes" id="UP000285120">
    <property type="component" value="Unassembled WGS sequence"/>
</dbReference>
<evidence type="ECO:0000313" key="5">
    <source>
        <dbReference type="Proteomes" id="UP000285120"/>
    </source>
</evidence>
<dbReference type="PANTHER" id="PTHR11079:SF161">
    <property type="entry name" value="CMP_DCMP-TYPE DEAMINASE DOMAIN-CONTAINING PROTEIN"/>
    <property type="match status" value="1"/>
</dbReference>
<dbReference type="PANTHER" id="PTHR11079">
    <property type="entry name" value="CYTOSINE DEAMINASE FAMILY MEMBER"/>
    <property type="match status" value="1"/>
</dbReference>
<keyword evidence="1" id="KW-0479">Metal-binding</keyword>
<evidence type="ECO:0000256" key="2">
    <source>
        <dbReference type="ARBA" id="ARBA00022833"/>
    </source>
</evidence>
<protein>
    <submittedName>
        <fullName evidence="4">Guanine deaminase</fullName>
    </submittedName>
</protein>
<proteinExistence type="predicted"/>
<feature type="domain" description="CMP/dCMP-type deaminase" evidence="3">
    <location>
        <begin position="2"/>
        <end position="116"/>
    </location>
</feature>
<dbReference type="EMBL" id="RAPK01000010">
    <property type="protein sequence ID" value="RKD71119.1"/>
    <property type="molecule type" value="Genomic_DNA"/>
</dbReference>
<dbReference type="PROSITE" id="PS51747">
    <property type="entry name" value="CYT_DCMP_DEAMINASES_2"/>
    <property type="match status" value="1"/>
</dbReference>
<keyword evidence="2" id="KW-0862">Zinc</keyword>
<dbReference type="InterPro" id="IPR002125">
    <property type="entry name" value="CMP_dCMP_dom"/>
</dbReference>
<dbReference type="Pfam" id="PF00383">
    <property type="entry name" value="dCMP_cyt_deam_1"/>
    <property type="match status" value="1"/>
</dbReference>
<dbReference type="AlphaFoldDB" id="A0A419UZL8"/>
<dbReference type="SUPFAM" id="SSF53927">
    <property type="entry name" value="Cytidine deaminase-like"/>
    <property type="match status" value="1"/>
</dbReference>
<dbReference type="CDD" id="cd01285">
    <property type="entry name" value="nucleoside_deaminase"/>
    <property type="match status" value="1"/>
</dbReference>
<dbReference type="GO" id="GO:0006152">
    <property type="term" value="P:purine nucleoside catabolic process"/>
    <property type="evidence" value="ECO:0007669"/>
    <property type="project" value="TreeGrafter"/>
</dbReference>
<dbReference type="Gene3D" id="3.40.140.10">
    <property type="entry name" value="Cytidine Deaminase, domain 2"/>
    <property type="match status" value="1"/>
</dbReference>
<dbReference type="InterPro" id="IPR016192">
    <property type="entry name" value="APOBEC/CMP_deaminase_Zn-bd"/>
</dbReference>
<dbReference type="GO" id="GO:0047974">
    <property type="term" value="F:guanosine deaminase activity"/>
    <property type="evidence" value="ECO:0007669"/>
    <property type="project" value="TreeGrafter"/>
</dbReference>
<evidence type="ECO:0000256" key="1">
    <source>
        <dbReference type="ARBA" id="ARBA00022723"/>
    </source>
</evidence>
<dbReference type="PROSITE" id="PS00903">
    <property type="entry name" value="CYT_DCMP_DEAMINASES_1"/>
    <property type="match status" value="1"/>
</dbReference>
<keyword evidence="5" id="KW-1185">Reference proteome</keyword>
<sequence>MGYNEEFMKEALLLAAETAKEKNGDPFGCVIVKDGKIIVRASNQLHRTNDPTTHAELEAIRQATREQGSPDLSDCELYTSGEPCPMCEAAINWSKIPVVYMGKTLEEAREAGIAPSPEEEAPAYASYHKPVNMGEKDPYTVWKQINADN</sequence>
<comment type="caution">
    <text evidence="4">The sequence shown here is derived from an EMBL/GenBank/DDBJ whole genome shotgun (WGS) entry which is preliminary data.</text>
</comment>
<evidence type="ECO:0000313" key="4">
    <source>
        <dbReference type="EMBL" id="RKD71119.1"/>
    </source>
</evidence>
<evidence type="ECO:0000259" key="3">
    <source>
        <dbReference type="PROSITE" id="PS51747"/>
    </source>
</evidence>
<dbReference type="GO" id="GO:0008270">
    <property type="term" value="F:zinc ion binding"/>
    <property type="evidence" value="ECO:0007669"/>
    <property type="project" value="InterPro"/>
</dbReference>
<accession>A0A419UZL8</accession>
<name>A0A419UZL8_9BACL</name>
<gene>
    <name evidence="4" type="ORF">ATL39_2510</name>
</gene>
<dbReference type="RefSeq" id="WP_170146921.1">
    <property type="nucleotide sequence ID" value="NZ_RAPK01000010.1"/>
</dbReference>